<dbReference type="InterPro" id="IPR001611">
    <property type="entry name" value="Leu-rich_rpt"/>
</dbReference>
<feature type="domain" description="NACHT" evidence="8">
    <location>
        <begin position="264"/>
        <end position="398"/>
    </location>
</feature>
<reference evidence="9" key="3">
    <citation type="submission" date="2025-09" db="UniProtKB">
        <authorList>
            <consortium name="Ensembl"/>
        </authorList>
    </citation>
    <scope>IDENTIFICATION</scope>
</reference>
<dbReference type="FunFam" id="3.80.10.10:FF:000100">
    <property type="entry name" value="Si:dkey-11n14.1"/>
    <property type="match status" value="1"/>
</dbReference>
<dbReference type="Pfam" id="PF14484">
    <property type="entry name" value="FISNA"/>
    <property type="match status" value="1"/>
</dbReference>
<comment type="subcellular location">
    <subcellularLocation>
        <location evidence="1">Cytoplasm</location>
    </subcellularLocation>
</comment>
<name>A0A3Q1HSQ6_ANATE</name>
<dbReference type="SMART" id="SM00368">
    <property type="entry name" value="LRR_RI"/>
    <property type="match status" value="4"/>
</dbReference>
<evidence type="ECO:0000256" key="4">
    <source>
        <dbReference type="ARBA" id="ARBA00022737"/>
    </source>
</evidence>
<evidence type="ECO:0000256" key="3">
    <source>
        <dbReference type="ARBA" id="ARBA00022614"/>
    </source>
</evidence>
<dbReference type="GO" id="GO:0005737">
    <property type="term" value="C:cytoplasm"/>
    <property type="evidence" value="ECO:0007669"/>
    <property type="project" value="UniProtKB-SubCell"/>
</dbReference>
<dbReference type="Pfam" id="PF17779">
    <property type="entry name" value="WHD_NOD2"/>
    <property type="match status" value="1"/>
</dbReference>
<feature type="compositionally biased region" description="Polar residues" evidence="7">
    <location>
        <begin position="76"/>
        <end position="88"/>
    </location>
</feature>
<dbReference type="PROSITE" id="PS50837">
    <property type="entry name" value="NACHT"/>
    <property type="match status" value="1"/>
</dbReference>
<evidence type="ECO:0000256" key="7">
    <source>
        <dbReference type="SAM" id="MobiDB-lite"/>
    </source>
</evidence>
<dbReference type="PROSITE" id="PS51450">
    <property type="entry name" value="LRR"/>
    <property type="match status" value="1"/>
</dbReference>
<dbReference type="Pfam" id="PF17776">
    <property type="entry name" value="NLRC4_HD2"/>
    <property type="match status" value="1"/>
</dbReference>
<accession>A0A3Q1HSQ6</accession>
<dbReference type="Gene3D" id="3.80.10.10">
    <property type="entry name" value="Ribonuclease Inhibitor"/>
    <property type="match status" value="2"/>
</dbReference>
<evidence type="ECO:0000313" key="10">
    <source>
        <dbReference type="Proteomes" id="UP000265040"/>
    </source>
</evidence>
<dbReference type="InterPro" id="IPR041075">
    <property type="entry name" value="NOD1/2_WH"/>
</dbReference>
<organism evidence="9 10">
    <name type="scientific">Anabas testudineus</name>
    <name type="common">Climbing perch</name>
    <name type="synonym">Anthias testudineus</name>
    <dbReference type="NCBI Taxonomy" id="64144"/>
    <lineage>
        <taxon>Eukaryota</taxon>
        <taxon>Metazoa</taxon>
        <taxon>Chordata</taxon>
        <taxon>Craniata</taxon>
        <taxon>Vertebrata</taxon>
        <taxon>Euteleostomi</taxon>
        <taxon>Actinopterygii</taxon>
        <taxon>Neopterygii</taxon>
        <taxon>Teleostei</taxon>
        <taxon>Neoteleostei</taxon>
        <taxon>Acanthomorphata</taxon>
        <taxon>Anabantaria</taxon>
        <taxon>Anabantiformes</taxon>
        <taxon>Anabantoidei</taxon>
        <taxon>Anabantidae</taxon>
        <taxon>Anabas</taxon>
    </lineage>
</organism>
<dbReference type="SMART" id="SM01288">
    <property type="entry name" value="FISNA"/>
    <property type="match status" value="1"/>
</dbReference>
<feature type="region of interest" description="Disordered" evidence="7">
    <location>
        <begin position="1"/>
        <end position="88"/>
    </location>
</feature>
<dbReference type="InterPro" id="IPR041267">
    <property type="entry name" value="NLRP_HD2"/>
</dbReference>
<dbReference type="Proteomes" id="UP000265040">
    <property type="component" value="Chromosome 18"/>
</dbReference>
<dbReference type="Pfam" id="PF13516">
    <property type="entry name" value="LRR_6"/>
    <property type="match status" value="3"/>
</dbReference>
<dbReference type="FunFam" id="3.40.50.300:FF:001524">
    <property type="entry name" value="Si:dkey-126g1.7"/>
    <property type="match status" value="1"/>
</dbReference>
<dbReference type="PANTHER" id="PTHR24106">
    <property type="entry name" value="NACHT, LRR AND CARD DOMAINS-CONTAINING"/>
    <property type="match status" value="1"/>
</dbReference>
<keyword evidence="3" id="KW-0433">Leucine-rich repeat</keyword>
<keyword evidence="6" id="KW-0067">ATP-binding</keyword>
<reference evidence="9" key="1">
    <citation type="submission" date="2021-04" db="EMBL/GenBank/DDBJ databases">
        <authorList>
            <consortium name="Wellcome Sanger Institute Data Sharing"/>
        </authorList>
    </citation>
    <scope>NUCLEOTIDE SEQUENCE [LARGE SCALE GENOMIC DNA]</scope>
</reference>
<dbReference type="InterPro" id="IPR027417">
    <property type="entry name" value="P-loop_NTPase"/>
</dbReference>
<dbReference type="Ensembl" id="ENSATET00000010919.3">
    <property type="protein sequence ID" value="ENSATEP00000010735.3"/>
    <property type="gene ID" value="ENSATEG00000025296.2"/>
</dbReference>
<dbReference type="GeneTree" id="ENSGT01120000271898"/>
<evidence type="ECO:0000256" key="5">
    <source>
        <dbReference type="ARBA" id="ARBA00022741"/>
    </source>
</evidence>
<evidence type="ECO:0000313" key="9">
    <source>
        <dbReference type="Ensembl" id="ENSATEP00000010735.3"/>
    </source>
</evidence>
<keyword evidence="2" id="KW-0963">Cytoplasm</keyword>
<feature type="region of interest" description="Disordered" evidence="7">
    <location>
        <begin position="231"/>
        <end position="260"/>
    </location>
</feature>
<dbReference type="Gene3D" id="3.40.50.300">
    <property type="entry name" value="P-loop containing nucleotide triphosphate hydrolases"/>
    <property type="match status" value="1"/>
</dbReference>
<dbReference type="Pfam" id="PF05729">
    <property type="entry name" value="NACHT"/>
    <property type="match status" value="1"/>
</dbReference>
<dbReference type="InterPro" id="IPR007111">
    <property type="entry name" value="NACHT_NTPase"/>
</dbReference>
<evidence type="ECO:0000256" key="2">
    <source>
        <dbReference type="ARBA" id="ARBA00022490"/>
    </source>
</evidence>
<sequence>MDQCEDREEGVPPSKTTLCGDHESQTKAQRSHQRPESPGPGPEPSCVSFKSDLSKDVVIEFKDQPSSDTEVDQESSEVPSGQSAQQHPTQLDSTFLLLEENIVTFVKNELKKIQKVVSLGYPQCSESQREDEEVLDGEDEEQRRSSREAFLKITLNFLRRMKQEELADCLQSRTPAAVCQRELKSNLKKKFQCVFEGIAKAGNPTLLNQIYTELYVTEGGTGEVNDEHEVRQIETASRKPDRPESTIRQEDMFKGSPGREKPIRTVMTKGVAGIGKTVLTQKVTLDWAEDKANQDIQFTFPLTFRELNVLKEKKFSLVELVHHFFTETKEAGICRFEEFQVVFILDGLDECRLPLDFHNNQILTDVTESTSVDVLLTNLIRGNLLPSARLWITTRPAAANQIPPQCIDTVTEVRGFTDPQKEEYFRKRFRDEEQARRIISYIKTSRSLHIMCHIPVFCWITATVLDDVLKTREGGELPKTLTEMYIHFLVVQSKLKNIKYDGGAETDPHWSPENKEMIESLGKLAFEQLQKGNLIFYESDLTECGIDIRTASVYSGVFTEIFKEERGLYQDKVFCFVHLSVQEFLAALHVHLTFINSGVNLLSEEQSPSLLSKPELQLLHQSAVDKAVQSSNGHLDLFLRFLLSLSLQTNQTLLRGLQTKTESRSSNNQETVQYIKKKIKKTPSAEKSINLFHCLNEVNDRSLVEEVQQYLDSGSLSTYKLSPSQWSALLFMLVSSGKDLDMFDPFKYSSNFSEEDLLFVLGVVKVSMKVVLCGCKVSERSCEALSSVLSSQSSSLRELDLSNNNLQDSGVKLLSAGLKNPHCKLETLRLSGCNLSKRSCEALSSVLSSQSSSLRELDLSNNNMQDSGVKLLSAGLENPHCKLETLRSGFKQPKISQKHITANEEDPSRFSFLKSQVLRYRSLLVVIVQYINNCSFVSFYLTVLYRVNIKGDYSLQQMLSCYKPLFFRLSGCNLSKSSCEALSSVLSSESSILRELDLSNNDLRDSGVKLLSAGLENPHCKLETLRSGHVSVLNNSRTQVQNC</sequence>
<reference evidence="9" key="2">
    <citation type="submission" date="2025-08" db="UniProtKB">
        <authorList>
            <consortium name="Ensembl"/>
        </authorList>
    </citation>
    <scope>IDENTIFICATION</scope>
</reference>
<keyword evidence="10" id="KW-1185">Reference proteome</keyword>
<proteinExistence type="predicted"/>
<evidence type="ECO:0000256" key="1">
    <source>
        <dbReference type="ARBA" id="ARBA00004496"/>
    </source>
</evidence>
<keyword evidence="5" id="KW-0547">Nucleotide-binding</keyword>
<dbReference type="STRING" id="64144.ENSATEP00000010735"/>
<evidence type="ECO:0000256" key="6">
    <source>
        <dbReference type="ARBA" id="ARBA00022840"/>
    </source>
</evidence>
<evidence type="ECO:0000259" key="8">
    <source>
        <dbReference type="PROSITE" id="PS50837"/>
    </source>
</evidence>
<keyword evidence="4" id="KW-0677">Repeat</keyword>
<protein>
    <recommendedName>
        <fullName evidence="8">NACHT domain-containing protein</fullName>
    </recommendedName>
</protein>
<dbReference type="InterPro" id="IPR029495">
    <property type="entry name" value="NACHT-assoc"/>
</dbReference>
<dbReference type="SUPFAM" id="SSF52047">
    <property type="entry name" value="RNI-like"/>
    <property type="match status" value="1"/>
</dbReference>
<feature type="compositionally biased region" description="Basic and acidic residues" evidence="7">
    <location>
        <begin position="52"/>
        <end position="65"/>
    </location>
</feature>
<dbReference type="AlphaFoldDB" id="A0A3Q1HSQ6"/>
<dbReference type="InterPro" id="IPR051261">
    <property type="entry name" value="NLR"/>
</dbReference>
<dbReference type="GO" id="GO:0005524">
    <property type="term" value="F:ATP binding"/>
    <property type="evidence" value="ECO:0007669"/>
    <property type="project" value="UniProtKB-KW"/>
</dbReference>
<dbReference type="InterPro" id="IPR032675">
    <property type="entry name" value="LRR_dom_sf"/>
</dbReference>